<sequence>MLMDLQLKDKVVLVTASSQGLGFATAKKFLEEGAKVLITSHNLEHLRIAYQKLLPTTRASHLSYVVADLTSTSDIENLIATTHKKFGLIDIVINNTGGPRSAKFEELSEDDWTDAYELILKSAVQMIRLALPDLKRTQGVIINSVSASTRQPLPGLILSNTFRMAILGLSKSLANEFGQYGIRVNTISPGRIATNRVQSLDELNAEKSGQSVTSIRQQSEQTIPLGRYGEPTEFANVVTFLASNVSNYINGSNVLVDGGQIQSY</sequence>
<dbReference type="PANTHER" id="PTHR42879:SF6">
    <property type="entry name" value="NADPH-DEPENDENT REDUCTASE BACG"/>
    <property type="match status" value="1"/>
</dbReference>
<dbReference type="PRINTS" id="PR00081">
    <property type="entry name" value="GDHRDH"/>
</dbReference>
<gene>
    <name evidence="3" type="ORF">HMPREF0877_0801</name>
</gene>
<dbReference type="InterPro" id="IPR002347">
    <property type="entry name" value="SDR_fam"/>
</dbReference>
<evidence type="ECO:0000256" key="1">
    <source>
        <dbReference type="ARBA" id="ARBA00006484"/>
    </source>
</evidence>
<dbReference type="HOGENOM" id="CLU_010194_1_2_9"/>
<dbReference type="GO" id="GO:0016491">
    <property type="term" value="F:oxidoreductase activity"/>
    <property type="evidence" value="ECO:0007669"/>
    <property type="project" value="UniProtKB-KW"/>
</dbReference>
<dbReference type="EMBL" id="ACKU01000011">
    <property type="protein sequence ID" value="EER74984.1"/>
    <property type="molecule type" value="Genomic_DNA"/>
</dbReference>
<dbReference type="Gene3D" id="3.40.50.720">
    <property type="entry name" value="NAD(P)-binding Rossmann-like Domain"/>
    <property type="match status" value="1"/>
</dbReference>
<organism evidence="3 4">
    <name type="scientific">Weissella paramesenteroides ATCC 33313</name>
    <dbReference type="NCBI Taxonomy" id="585506"/>
    <lineage>
        <taxon>Bacteria</taxon>
        <taxon>Bacillati</taxon>
        <taxon>Bacillota</taxon>
        <taxon>Bacilli</taxon>
        <taxon>Lactobacillales</taxon>
        <taxon>Lactobacillaceae</taxon>
        <taxon>Weissella</taxon>
    </lineage>
</organism>
<dbReference type="SUPFAM" id="SSF51735">
    <property type="entry name" value="NAD(P)-binding Rossmann-fold domains"/>
    <property type="match status" value="1"/>
</dbReference>
<comment type="caution">
    <text evidence="3">The sequence shown here is derived from an EMBL/GenBank/DDBJ whole genome shotgun (WGS) entry which is preliminary data.</text>
</comment>
<evidence type="ECO:0000256" key="2">
    <source>
        <dbReference type="ARBA" id="ARBA00023002"/>
    </source>
</evidence>
<keyword evidence="2" id="KW-0560">Oxidoreductase</keyword>
<evidence type="ECO:0000313" key="4">
    <source>
        <dbReference type="Proteomes" id="UP000004528"/>
    </source>
</evidence>
<dbReference type="InterPro" id="IPR036291">
    <property type="entry name" value="NAD(P)-bd_dom_sf"/>
</dbReference>
<dbReference type="InterPro" id="IPR050259">
    <property type="entry name" value="SDR"/>
</dbReference>
<dbReference type="eggNOG" id="COG1028">
    <property type="taxonomic scope" value="Bacteria"/>
</dbReference>
<protein>
    <submittedName>
        <fullName evidence="3">Oxidoreductase, short chain dehydrogenase/reductase family protein</fullName>
    </submittedName>
</protein>
<accession>C5RA06</accession>
<dbReference type="Pfam" id="PF13561">
    <property type="entry name" value="adh_short_C2"/>
    <property type="match status" value="1"/>
</dbReference>
<name>C5RA06_WEIPA</name>
<dbReference type="PANTHER" id="PTHR42879">
    <property type="entry name" value="3-OXOACYL-(ACYL-CARRIER-PROTEIN) REDUCTASE"/>
    <property type="match status" value="1"/>
</dbReference>
<evidence type="ECO:0000313" key="3">
    <source>
        <dbReference type="EMBL" id="EER74984.1"/>
    </source>
</evidence>
<dbReference type="CDD" id="cd05344">
    <property type="entry name" value="BKR_like_SDR_like"/>
    <property type="match status" value="1"/>
</dbReference>
<keyword evidence="4" id="KW-1185">Reference proteome</keyword>
<dbReference type="FunFam" id="3.40.50.720:FF:000084">
    <property type="entry name" value="Short-chain dehydrogenase reductase"/>
    <property type="match status" value="1"/>
</dbReference>
<dbReference type="STRING" id="585506.HMPREF0877_0801"/>
<proteinExistence type="inferred from homology"/>
<dbReference type="Proteomes" id="UP000004528">
    <property type="component" value="Unassembled WGS sequence"/>
</dbReference>
<reference evidence="3 4" key="1">
    <citation type="submission" date="2009-04" db="EMBL/GenBank/DDBJ databases">
        <authorList>
            <person name="Qin X."/>
            <person name="Bachman B."/>
            <person name="Battles P."/>
            <person name="Bell A."/>
            <person name="Bess C."/>
            <person name="Bickham C."/>
            <person name="Chaboub L."/>
            <person name="Chen D."/>
            <person name="Coyle M."/>
            <person name="Deiros D.R."/>
            <person name="Dinh H."/>
            <person name="Forbes L."/>
            <person name="Fowler G."/>
            <person name="Francisco L."/>
            <person name="Fu Q."/>
            <person name="Gubbala S."/>
            <person name="Hale W."/>
            <person name="Han Y."/>
            <person name="Hemphill L."/>
            <person name="Highlander S.K."/>
            <person name="Hirani K."/>
            <person name="Hogues M."/>
            <person name="Jackson L."/>
            <person name="Jakkamsetti A."/>
            <person name="Javaid M."/>
            <person name="Jiang H."/>
            <person name="Korchina V."/>
            <person name="Kovar C."/>
            <person name="Lara F."/>
            <person name="Lee S."/>
            <person name="Mata R."/>
            <person name="Mathew T."/>
            <person name="Moen C."/>
            <person name="Morales K."/>
            <person name="Munidasa M."/>
            <person name="Nazareth L."/>
            <person name="Ngo R."/>
            <person name="Nguyen L."/>
            <person name="Okwuonu G."/>
            <person name="Ongeri F."/>
            <person name="Patil S."/>
            <person name="Petrosino J."/>
            <person name="Pham C."/>
            <person name="Pham P."/>
            <person name="Pu L.-L."/>
            <person name="Puazo M."/>
            <person name="Raj R."/>
            <person name="Reid J."/>
            <person name="Rouhana J."/>
            <person name="Saada N."/>
            <person name="Shang Y."/>
            <person name="Simmons D."/>
            <person name="Thornton R."/>
            <person name="Warren J."/>
            <person name="Weissenberger G."/>
            <person name="Zhang J."/>
            <person name="Zhang L."/>
            <person name="Zhou C."/>
            <person name="Zhu D."/>
            <person name="Muzny D."/>
            <person name="Worley K."/>
            <person name="Gibbs R."/>
        </authorList>
    </citation>
    <scope>NUCLEOTIDE SEQUENCE [LARGE SCALE GENOMIC DNA]</scope>
    <source>
        <strain evidence="3 4">ATCC 33313</strain>
    </source>
</reference>
<comment type="similarity">
    <text evidence="1">Belongs to the short-chain dehydrogenases/reductases (SDR) family.</text>
</comment>
<dbReference type="AlphaFoldDB" id="C5RA06"/>
<dbReference type="GO" id="GO:0008206">
    <property type="term" value="P:bile acid metabolic process"/>
    <property type="evidence" value="ECO:0007669"/>
    <property type="project" value="UniProtKB-ARBA"/>
</dbReference>